<evidence type="ECO:0000313" key="2">
    <source>
        <dbReference type="Proteomes" id="UP000324222"/>
    </source>
</evidence>
<reference evidence="1 2" key="1">
    <citation type="submission" date="2019-05" db="EMBL/GenBank/DDBJ databases">
        <title>Another draft genome of Portunus trituberculatus and its Hox gene families provides insights of decapod evolution.</title>
        <authorList>
            <person name="Jeong J.-H."/>
            <person name="Song I."/>
            <person name="Kim S."/>
            <person name="Choi T."/>
            <person name="Kim D."/>
            <person name="Ryu S."/>
            <person name="Kim W."/>
        </authorList>
    </citation>
    <scope>NUCLEOTIDE SEQUENCE [LARGE SCALE GENOMIC DNA]</scope>
    <source>
        <tissue evidence="1">Muscle</tissue>
    </source>
</reference>
<organism evidence="1 2">
    <name type="scientific">Portunus trituberculatus</name>
    <name type="common">Swimming crab</name>
    <name type="synonym">Neptunus trituberculatus</name>
    <dbReference type="NCBI Taxonomy" id="210409"/>
    <lineage>
        <taxon>Eukaryota</taxon>
        <taxon>Metazoa</taxon>
        <taxon>Ecdysozoa</taxon>
        <taxon>Arthropoda</taxon>
        <taxon>Crustacea</taxon>
        <taxon>Multicrustacea</taxon>
        <taxon>Malacostraca</taxon>
        <taxon>Eumalacostraca</taxon>
        <taxon>Eucarida</taxon>
        <taxon>Decapoda</taxon>
        <taxon>Pleocyemata</taxon>
        <taxon>Brachyura</taxon>
        <taxon>Eubrachyura</taxon>
        <taxon>Portunoidea</taxon>
        <taxon>Portunidae</taxon>
        <taxon>Portuninae</taxon>
        <taxon>Portunus</taxon>
    </lineage>
</organism>
<comment type="caution">
    <text evidence="1">The sequence shown here is derived from an EMBL/GenBank/DDBJ whole genome shotgun (WGS) entry which is preliminary data.</text>
</comment>
<protein>
    <submittedName>
        <fullName evidence="1">Uncharacterized protein</fullName>
    </submittedName>
</protein>
<gene>
    <name evidence="1" type="ORF">E2C01_098285</name>
</gene>
<dbReference type="AlphaFoldDB" id="A0A5B7KCI7"/>
<proteinExistence type="predicted"/>
<accession>A0A5B7KCI7</accession>
<name>A0A5B7KCI7_PORTR</name>
<dbReference type="Proteomes" id="UP000324222">
    <property type="component" value="Unassembled WGS sequence"/>
</dbReference>
<evidence type="ECO:0000313" key="1">
    <source>
        <dbReference type="EMBL" id="MPD02689.1"/>
    </source>
</evidence>
<dbReference type="EMBL" id="VSRR010132672">
    <property type="protein sequence ID" value="MPD02689.1"/>
    <property type="molecule type" value="Genomic_DNA"/>
</dbReference>
<sequence length="90" mass="9899">MLHSAHSCPSRLTDAPIDESFFTTRLKYTGVKIRKYPFVPDPAYPRPLATVSRLSLSPSWSPALKVTVSRVPCVSVPSWMSPVVARIVGS</sequence>
<keyword evidence="2" id="KW-1185">Reference proteome</keyword>